<keyword evidence="8" id="KW-0626">Porin</keyword>
<evidence type="ECO:0000256" key="11">
    <source>
        <dbReference type="ARBA" id="ARBA00024167"/>
    </source>
</evidence>
<evidence type="ECO:0000256" key="9">
    <source>
        <dbReference type="ARBA" id="ARBA00023128"/>
    </source>
</evidence>
<evidence type="ECO:0000256" key="1">
    <source>
        <dbReference type="ARBA" id="ARBA00004294"/>
    </source>
</evidence>
<dbReference type="PANTHER" id="PTHR11743">
    <property type="entry name" value="VOLTAGE-DEPENDENT ANION-SELECTIVE CHANNEL"/>
    <property type="match status" value="1"/>
</dbReference>
<evidence type="ECO:0000256" key="3">
    <source>
        <dbReference type="ARBA" id="ARBA00022448"/>
    </source>
</evidence>
<dbReference type="InterPro" id="IPR023614">
    <property type="entry name" value="Porin_dom_sf"/>
</dbReference>
<evidence type="ECO:0000256" key="10">
    <source>
        <dbReference type="ARBA" id="ARBA00023136"/>
    </source>
</evidence>
<dbReference type="InterPro" id="IPR027246">
    <property type="entry name" value="Porin_Euk/Tom40"/>
</dbReference>
<dbReference type="FunCoup" id="H2Y8G3">
    <property type="interactions" value="314"/>
</dbReference>
<keyword evidence="14" id="KW-1185">Reference proteome</keyword>
<dbReference type="GeneTree" id="ENSGT00950000182869"/>
<keyword evidence="4" id="KW-1134">Transmembrane beta strand</keyword>
<dbReference type="GO" id="GO:0015288">
    <property type="term" value="F:porin activity"/>
    <property type="evidence" value="ECO:0007669"/>
    <property type="project" value="UniProtKB-KW"/>
</dbReference>
<evidence type="ECO:0000256" key="6">
    <source>
        <dbReference type="ARBA" id="ARBA00022787"/>
    </source>
</evidence>
<keyword evidence="3" id="KW-0813">Transport</keyword>
<evidence type="ECO:0000256" key="7">
    <source>
        <dbReference type="ARBA" id="ARBA00023065"/>
    </source>
</evidence>
<reference evidence="13" key="3">
    <citation type="submission" date="2025-09" db="UniProtKB">
        <authorList>
            <consortium name="Ensembl"/>
        </authorList>
    </citation>
    <scope>IDENTIFICATION</scope>
</reference>
<evidence type="ECO:0000256" key="2">
    <source>
        <dbReference type="ARBA" id="ARBA00007780"/>
    </source>
</evidence>
<dbReference type="GO" id="GO:0046930">
    <property type="term" value="C:pore complex"/>
    <property type="evidence" value="ECO:0007669"/>
    <property type="project" value="UniProtKB-KW"/>
</dbReference>
<protein>
    <submittedName>
        <fullName evidence="13">Uncharacterized protein</fullName>
    </submittedName>
</protein>
<reference evidence="13" key="2">
    <citation type="submission" date="2025-08" db="UniProtKB">
        <authorList>
            <consortium name="Ensembl"/>
        </authorList>
    </citation>
    <scope>IDENTIFICATION</scope>
</reference>
<dbReference type="CDD" id="cd07306">
    <property type="entry name" value="Porin3_VDAC"/>
    <property type="match status" value="1"/>
</dbReference>
<reference evidence="14" key="1">
    <citation type="submission" date="2003-08" db="EMBL/GenBank/DDBJ databases">
        <authorList>
            <person name="Birren B."/>
            <person name="Nusbaum C."/>
            <person name="Abebe A."/>
            <person name="Abouelleil A."/>
            <person name="Adekoya E."/>
            <person name="Ait-zahra M."/>
            <person name="Allen N."/>
            <person name="Allen T."/>
            <person name="An P."/>
            <person name="Anderson M."/>
            <person name="Anderson S."/>
            <person name="Arachchi H."/>
            <person name="Armbruster J."/>
            <person name="Bachantsang P."/>
            <person name="Baldwin J."/>
            <person name="Barry A."/>
            <person name="Bayul T."/>
            <person name="Blitshsteyn B."/>
            <person name="Bloom T."/>
            <person name="Blye J."/>
            <person name="Boguslavskiy L."/>
            <person name="Borowsky M."/>
            <person name="Boukhgalter B."/>
            <person name="Brunache A."/>
            <person name="Butler J."/>
            <person name="Calixte N."/>
            <person name="Calvo S."/>
            <person name="Camarata J."/>
            <person name="Campo K."/>
            <person name="Chang J."/>
            <person name="Cheshatsang Y."/>
            <person name="Citroen M."/>
            <person name="Collymore A."/>
            <person name="Considine T."/>
            <person name="Cook A."/>
            <person name="Cooke P."/>
            <person name="Corum B."/>
            <person name="Cuomo C."/>
            <person name="David R."/>
            <person name="Dawoe T."/>
            <person name="Degray S."/>
            <person name="Dodge S."/>
            <person name="Dooley K."/>
            <person name="Dorje P."/>
            <person name="Dorjee K."/>
            <person name="Dorris L."/>
            <person name="Duffey N."/>
            <person name="Dupes A."/>
            <person name="Elkins T."/>
            <person name="Engels R."/>
            <person name="Erickson J."/>
            <person name="Farina A."/>
            <person name="Faro S."/>
            <person name="Ferreira P."/>
            <person name="Fischer H."/>
            <person name="Fitzgerald M."/>
            <person name="Foley K."/>
            <person name="Gage D."/>
            <person name="Galagan J."/>
            <person name="Gearin G."/>
            <person name="Gnerre S."/>
            <person name="Gnirke A."/>
            <person name="Goyette A."/>
            <person name="Graham J."/>
            <person name="Grandbois E."/>
            <person name="Gyaltsen K."/>
            <person name="Hafez N."/>
            <person name="Hagopian D."/>
            <person name="Hagos B."/>
            <person name="Hall J."/>
            <person name="Hatcher B."/>
            <person name="Heller A."/>
            <person name="Higgins H."/>
            <person name="Honan T."/>
            <person name="Horn A."/>
            <person name="Houde N."/>
            <person name="Hughes L."/>
            <person name="Hulme W."/>
            <person name="Husby E."/>
            <person name="Iliev I."/>
            <person name="Jaffe D."/>
            <person name="Jones C."/>
            <person name="Kamal M."/>
            <person name="Kamat A."/>
            <person name="Kamvysselis M."/>
            <person name="Karlsson E."/>
            <person name="Kells C."/>
            <person name="Kieu A."/>
            <person name="Kisner P."/>
            <person name="Kodira C."/>
            <person name="Kulbokas E."/>
            <person name="Labutti K."/>
            <person name="Lama D."/>
            <person name="Landers T."/>
            <person name="Leger J."/>
            <person name="Levine S."/>
            <person name="Lewis D."/>
            <person name="Lewis T."/>
            <person name="Lindblad-toh K."/>
            <person name="Liu X."/>
            <person name="Lokyitsang T."/>
            <person name="Lokyitsang Y."/>
            <person name="Lucien O."/>
            <person name="Lui A."/>
            <person name="Ma L.J."/>
            <person name="Mabbitt R."/>
            <person name="Macdonald J."/>
            <person name="Maclean C."/>
            <person name="Major J."/>
            <person name="Manning J."/>
            <person name="Marabella R."/>
            <person name="Maru K."/>
            <person name="Matthews C."/>
            <person name="Mauceli E."/>
            <person name="Mccarthy M."/>
            <person name="Mcdonough S."/>
            <person name="Mcghee T."/>
            <person name="Meldrim J."/>
            <person name="Meneus L."/>
            <person name="Mesirov J."/>
            <person name="Mihalev A."/>
            <person name="Mihova T."/>
            <person name="Mikkelsen T."/>
            <person name="Mlenga V."/>
            <person name="Moru K."/>
            <person name="Mozes J."/>
            <person name="Mulrain L."/>
            <person name="Munson G."/>
            <person name="Naylor J."/>
            <person name="Newes C."/>
            <person name="Nguyen C."/>
            <person name="Nguyen N."/>
            <person name="Nguyen T."/>
            <person name="Nicol R."/>
            <person name="Nielsen C."/>
            <person name="Nizzari M."/>
            <person name="Norbu C."/>
            <person name="Norbu N."/>
            <person name="O'donnell P."/>
            <person name="Okoawo O."/>
            <person name="O'leary S."/>
            <person name="Omotosho B."/>
            <person name="O'neill K."/>
            <person name="Osman S."/>
            <person name="Parker S."/>
            <person name="Perrin D."/>
            <person name="Phunkhang P."/>
            <person name="Piqani B."/>
            <person name="Purcell S."/>
            <person name="Rachupka T."/>
            <person name="Ramasamy U."/>
            <person name="Rameau R."/>
            <person name="Ray V."/>
            <person name="Raymond C."/>
            <person name="Retta R."/>
            <person name="Richardson S."/>
            <person name="Rise C."/>
            <person name="Rodriguez J."/>
            <person name="Rogers J."/>
            <person name="Rogov P."/>
            <person name="Rutman M."/>
            <person name="Schupbach R."/>
            <person name="Seaman C."/>
            <person name="Settipalli S."/>
            <person name="Sharpe T."/>
            <person name="Sheridan J."/>
            <person name="Sherpa N."/>
            <person name="Shi J."/>
            <person name="Smirnov S."/>
            <person name="Smith C."/>
            <person name="Sougnez C."/>
            <person name="Spencer B."/>
            <person name="Stalker J."/>
            <person name="Stange-thomann N."/>
            <person name="Stavropoulos S."/>
            <person name="Stetson K."/>
            <person name="Stone C."/>
            <person name="Stone S."/>
            <person name="Stubbs M."/>
            <person name="Talamas J."/>
            <person name="Tchuinga P."/>
            <person name="Tenzing P."/>
            <person name="Tesfaye S."/>
            <person name="Theodore J."/>
            <person name="Thoulutsang Y."/>
            <person name="Topham K."/>
            <person name="Towey S."/>
            <person name="Tsamla T."/>
            <person name="Tsomo N."/>
            <person name="Vallee D."/>
            <person name="Vassiliev H."/>
            <person name="Venkataraman V."/>
            <person name="Vinson J."/>
            <person name="Vo A."/>
            <person name="Wade C."/>
            <person name="Wang S."/>
            <person name="Wangchuk T."/>
            <person name="Wangdi T."/>
            <person name="Whittaker C."/>
            <person name="Wilkinson J."/>
            <person name="Wu Y."/>
            <person name="Wyman D."/>
            <person name="Yadav S."/>
            <person name="Yang S."/>
            <person name="Yang X."/>
            <person name="Yeager S."/>
            <person name="Yee E."/>
            <person name="Young G."/>
            <person name="Zainoun J."/>
            <person name="Zembeck L."/>
            <person name="Zimmer A."/>
            <person name="Zody M."/>
            <person name="Lander E."/>
        </authorList>
    </citation>
    <scope>NUCLEOTIDE SEQUENCE [LARGE SCALE GENOMIC DNA]</scope>
</reference>
<name>H2Y8G3_CIOSA</name>
<dbReference type="Gene3D" id="2.40.160.10">
    <property type="entry name" value="Porin"/>
    <property type="match status" value="1"/>
</dbReference>
<comment type="catalytic activity">
    <reaction evidence="11">
        <text>chloride(in) = chloride(out)</text>
        <dbReference type="Rhea" id="RHEA:29823"/>
        <dbReference type="ChEBI" id="CHEBI:17996"/>
    </reaction>
</comment>
<keyword evidence="6" id="KW-1000">Mitochondrion outer membrane</keyword>
<evidence type="ECO:0000256" key="4">
    <source>
        <dbReference type="ARBA" id="ARBA00022452"/>
    </source>
</evidence>
<dbReference type="PANTHER" id="PTHR11743:SF70">
    <property type="entry name" value="GH26960P-RELATED"/>
    <property type="match status" value="1"/>
</dbReference>
<dbReference type="HOGENOM" id="CLU_044399_2_0_1"/>
<dbReference type="InterPro" id="IPR001925">
    <property type="entry name" value="Porin_Euk"/>
</dbReference>
<dbReference type="eggNOG" id="KOG3126">
    <property type="taxonomic scope" value="Eukaryota"/>
</dbReference>
<evidence type="ECO:0000256" key="8">
    <source>
        <dbReference type="ARBA" id="ARBA00023114"/>
    </source>
</evidence>
<dbReference type="GO" id="GO:0005741">
    <property type="term" value="C:mitochondrial outer membrane"/>
    <property type="evidence" value="ECO:0007669"/>
    <property type="project" value="UniProtKB-SubCell"/>
</dbReference>
<evidence type="ECO:0000313" key="13">
    <source>
        <dbReference type="Ensembl" id="ENSCSAVP00000001611.1"/>
    </source>
</evidence>
<dbReference type="OMA" id="FKQPAFH"/>
<evidence type="ECO:0000256" key="12">
    <source>
        <dbReference type="ARBA" id="ARBA00034430"/>
    </source>
</evidence>
<keyword evidence="5" id="KW-0812">Transmembrane</keyword>
<dbReference type="Proteomes" id="UP000007875">
    <property type="component" value="Unassembled WGS sequence"/>
</dbReference>
<organism evidence="13 14">
    <name type="scientific">Ciona savignyi</name>
    <name type="common">Pacific transparent sea squirt</name>
    <dbReference type="NCBI Taxonomy" id="51511"/>
    <lineage>
        <taxon>Eukaryota</taxon>
        <taxon>Metazoa</taxon>
        <taxon>Chordata</taxon>
        <taxon>Tunicata</taxon>
        <taxon>Ascidiacea</taxon>
        <taxon>Phlebobranchia</taxon>
        <taxon>Cionidae</taxon>
        <taxon>Ciona</taxon>
    </lineage>
</organism>
<sequence>IVLLFSKYLSMPVPPQYTDLGKSAKDLFEKGFGYGSTKVDLKTKTSTGVEFTTKGSSCNESGNLNGTLEMKYKQPKHGMTFTEKWTTDNNLSTEVAIEDQIATGMKLTLCTSFAPNTGKKSGSLKTAYKRDYINCNLDTDFNFAGPTLQGAAVFGYEGWLAGYQIFDTNKSVLTKNNVAVGYNGSDFQCLSTMNDGSEFGGSIYQSVNDKLAVGVQLSWSAGQNNTKFGAAAKYNIDSDASISAKANVVGQVGFGYSHKLRQGVKLTLSSLVDAKNLNGGGHKMGLGLEFEV</sequence>
<comment type="subcellular location">
    <subcellularLocation>
        <location evidence="1">Mitochondrion outer membrane</location>
    </subcellularLocation>
</comment>
<dbReference type="STRING" id="51511.ENSCSAVP00000001611"/>
<dbReference type="FunFam" id="2.40.160.10:FF:000001">
    <property type="entry name" value="Voltage-dependent anion-selective channel protein 2"/>
    <property type="match status" value="1"/>
</dbReference>
<dbReference type="GO" id="GO:0008308">
    <property type="term" value="F:voltage-gated monoatomic anion channel activity"/>
    <property type="evidence" value="ECO:0007669"/>
    <property type="project" value="InterPro"/>
</dbReference>
<keyword evidence="10" id="KW-0472">Membrane</keyword>
<proteinExistence type="inferred from homology"/>
<keyword evidence="9" id="KW-0496">Mitochondrion</keyword>
<comment type="catalytic activity">
    <reaction evidence="12">
        <text>K(+)(in) = K(+)(out)</text>
        <dbReference type="Rhea" id="RHEA:29463"/>
        <dbReference type="ChEBI" id="CHEBI:29103"/>
    </reaction>
</comment>
<dbReference type="AlphaFoldDB" id="H2Y8G3"/>
<dbReference type="PRINTS" id="PR00185">
    <property type="entry name" value="EUKARYTPORIN"/>
</dbReference>
<comment type="similarity">
    <text evidence="2">Belongs to the eukaryotic mitochondrial porin family.</text>
</comment>
<evidence type="ECO:0000256" key="5">
    <source>
        <dbReference type="ARBA" id="ARBA00022692"/>
    </source>
</evidence>
<dbReference type="Ensembl" id="ENSCSAVT00000001635.1">
    <property type="protein sequence ID" value="ENSCSAVP00000001611.1"/>
    <property type="gene ID" value="ENSCSAVG00000000929.1"/>
</dbReference>
<keyword evidence="7" id="KW-0406">Ion transport</keyword>
<dbReference type="InParanoid" id="H2Y8G3"/>
<dbReference type="Pfam" id="PF01459">
    <property type="entry name" value="Porin_3"/>
    <property type="match status" value="1"/>
</dbReference>
<evidence type="ECO:0000313" key="14">
    <source>
        <dbReference type="Proteomes" id="UP000007875"/>
    </source>
</evidence>
<accession>H2Y8G3</accession>